<name>A0ABR9QHU3_9BACI</name>
<protein>
    <submittedName>
        <fullName evidence="1">YrzI family small protein</fullName>
    </submittedName>
</protein>
<reference evidence="1 2" key="1">
    <citation type="submission" date="2020-10" db="EMBL/GenBank/DDBJ databases">
        <title>Bacillus sp. HD4P25, an endophyte from a halophyte.</title>
        <authorList>
            <person name="Sun J.-Q."/>
        </authorList>
    </citation>
    <scope>NUCLEOTIDE SEQUENCE [LARGE SCALE GENOMIC DNA]</scope>
    <source>
        <strain evidence="1 2">YIM 93174</strain>
    </source>
</reference>
<gene>
    <name evidence="1" type="ORF">IMZ08_08370</name>
</gene>
<evidence type="ECO:0000313" key="1">
    <source>
        <dbReference type="EMBL" id="MBE4908066.1"/>
    </source>
</evidence>
<sequence length="46" mass="5728">MTLNLFFLTISVNKRKRTIEEIQHEQNVQKMYDEMKDRQITMFYTN</sequence>
<dbReference type="InterPro" id="IPR012655">
    <property type="entry name" value="YrzI"/>
</dbReference>
<comment type="caution">
    <text evidence="1">The sequence shown here is derived from an EMBL/GenBank/DDBJ whole genome shotgun (WGS) entry which is preliminary data.</text>
</comment>
<dbReference type="EMBL" id="JADCLJ010000019">
    <property type="protein sequence ID" value="MBE4908066.1"/>
    <property type="molecule type" value="Genomic_DNA"/>
</dbReference>
<keyword evidence="2" id="KW-1185">Reference proteome</keyword>
<proteinExistence type="predicted"/>
<dbReference type="NCBIfam" id="TIGR02413">
    <property type="entry name" value="Bac_small_yrzI"/>
    <property type="match status" value="1"/>
</dbReference>
<evidence type="ECO:0000313" key="2">
    <source>
        <dbReference type="Proteomes" id="UP001516662"/>
    </source>
</evidence>
<accession>A0ABR9QHU3</accession>
<dbReference type="Proteomes" id="UP001516662">
    <property type="component" value="Unassembled WGS sequence"/>
</dbReference>
<dbReference type="Pfam" id="PF09501">
    <property type="entry name" value="Bac_small_YrzI"/>
    <property type="match status" value="1"/>
</dbReference>
<dbReference type="RefSeq" id="WP_193535528.1">
    <property type="nucleotide sequence ID" value="NZ_JADCLJ010000019.1"/>
</dbReference>
<organism evidence="1 2">
    <name type="scientific">Litchfieldia luteola</name>
    <dbReference type="NCBI Taxonomy" id="682179"/>
    <lineage>
        <taxon>Bacteria</taxon>
        <taxon>Bacillati</taxon>
        <taxon>Bacillota</taxon>
        <taxon>Bacilli</taxon>
        <taxon>Bacillales</taxon>
        <taxon>Bacillaceae</taxon>
        <taxon>Litchfieldia</taxon>
    </lineage>
</organism>